<evidence type="ECO:0000313" key="3">
    <source>
        <dbReference type="Proteomes" id="UP000292340"/>
    </source>
</evidence>
<proteinExistence type="predicted"/>
<accession>A0AB37WC13</accession>
<evidence type="ECO:0000256" key="1">
    <source>
        <dbReference type="SAM" id="MobiDB-lite"/>
    </source>
</evidence>
<sequence>MAPIPTPSHSRKPLKYAEEQNWPDFSTTLEKAKLPQPMINQHKKRIEAIAAIADQIRWTCSQMKPEHWPPGKTDLAMQFFMSNLLQLRIICYEPLLATREHINKNCPELMGMKQAKDEEEKEDAEKSTKTPPEPKRIQTEEEKAEMRDREAASFFGEEDKIKARQQQVNRFISEEVGHFEYETPEMHMDQTWEDALRSTMRTYDAAQMGHGNGRQK</sequence>
<reference evidence="2" key="2">
    <citation type="journal article" date="2019" name="bioRxiv">
        <title>Genomics, evolutionary history and diagnostics of the Alternaria alternata species group including apple and Asian pear pathotypes.</title>
        <authorList>
            <person name="Armitage A.D."/>
            <person name="Cockerton H.M."/>
            <person name="Sreenivasaprasad S."/>
            <person name="Woodhall J.W."/>
            <person name="Lane C.R."/>
            <person name="Harrison R.J."/>
            <person name="Clarkson J.P."/>
        </authorList>
    </citation>
    <scope>NUCLEOTIDE SEQUENCE</scope>
    <source>
        <strain evidence="2">FERA 1164</strain>
    </source>
</reference>
<reference evidence="2" key="1">
    <citation type="submission" date="2017-10" db="EMBL/GenBank/DDBJ databases">
        <authorList>
            <person name="Armitage A.D."/>
            <person name="Barbara D.J."/>
            <person name="Woodhall J.W."/>
            <person name="Sreenivasaprasad S."/>
            <person name="Lane C.R."/>
            <person name="Clarkson J.P."/>
            <person name="Harrison R.J."/>
        </authorList>
    </citation>
    <scope>NUCLEOTIDE SEQUENCE</scope>
    <source>
        <strain evidence="2">FERA 1164</strain>
    </source>
</reference>
<dbReference type="EMBL" id="PDXB01000019">
    <property type="protein sequence ID" value="RYN25477.1"/>
    <property type="molecule type" value="Genomic_DNA"/>
</dbReference>
<gene>
    <name evidence="2" type="ORF">AA0115_g7645</name>
</gene>
<dbReference type="AlphaFoldDB" id="A0AB37WC13"/>
<feature type="region of interest" description="Disordered" evidence="1">
    <location>
        <begin position="114"/>
        <end position="160"/>
    </location>
</feature>
<protein>
    <submittedName>
        <fullName evidence="2">Uncharacterized protein</fullName>
    </submittedName>
</protein>
<evidence type="ECO:0000313" key="2">
    <source>
        <dbReference type="EMBL" id="RYN25477.1"/>
    </source>
</evidence>
<comment type="caution">
    <text evidence="2">The sequence shown here is derived from an EMBL/GenBank/DDBJ whole genome shotgun (WGS) entry which is preliminary data.</text>
</comment>
<name>A0AB37WC13_9PLEO</name>
<organism evidence="2 3">
    <name type="scientific">Alternaria tenuissima</name>
    <dbReference type="NCBI Taxonomy" id="119927"/>
    <lineage>
        <taxon>Eukaryota</taxon>
        <taxon>Fungi</taxon>
        <taxon>Dikarya</taxon>
        <taxon>Ascomycota</taxon>
        <taxon>Pezizomycotina</taxon>
        <taxon>Dothideomycetes</taxon>
        <taxon>Pleosporomycetidae</taxon>
        <taxon>Pleosporales</taxon>
        <taxon>Pleosporineae</taxon>
        <taxon>Pleosporaceae</taxon>
        <taxon>Alternaria</taxon>
        <taxon>Alternaria sect. Alternaria</taxon>
        <taxon>Alternaria alternata complex</taxon>
    </lineage>
</organism>
<dbReference type="Proteomes" id="UP000292340">
    <property type="component" value="Unassembled WGS sequence"/>
</dbReference>